<feature type="domain" description="Aldehyde oxidase/xanthine dehydrogenase a/b hammerhead" evidence="3">
    <location>
        <begin position="1"/>
        <end position="85"/>
    </location>
</feature>
<dbReference type="Pfam" id="PF01315">
    <property type="entry name" value="Ald_Xan_dh_C"/>
    <property type="match status" value="1"/>
</dbReference>
<accession>A0A0F9DLD9</accession>
<comment type="caution">
    <text evidence="4">The sequence shown here is derived from an EMBL/GenBank/DDBJ whole genome shotgun (WGS) entry which is preliminary data.</text>
</comment>
<dbReference type="EMBL" id="LAZR01028470">
    <property type="protein sequence ID" value="KKL62499.1"/>
    <property type="molecule type" value="Genomic_DNA"/>
</dbReference>
<dbReference type="SMART" id="SM01008">
    <property type="entry name" value="Ald_Xan_dh_C"/>
    <property type="match status" value="1"/>
</dbReference>
<evidence type="ECO:0000256" key="2">
    <source>
        <dbReference type="ARBA" id="ARBA00023002"/>
    </source>
</evidence>
<proteinExistence type="predicted"/>
<dbReference type="AlphaFoldDB" id="A0A0F9DLD9"/>
<dbReference type="GO" id="GO:0016491">
    <property type="term" value="F:oxidoreductase activity"/>
    <property type="evidence" value="ECO:0007669"/>
    <property type="project" value="UniProtKB-KW"/>
</dbReference>
<protein>
    <recommendedName>
        <fullName evidence="3">Aldehyde oxidase/xanthine dehydrogenase a/b hammerhead domain-containing protein</fullName>
    </recommendedName>
</protein>
<dbReference type="SUPFAM" id="SSF54665">
    <property type="entry name" value="CO dehydrogenase molybdoprotein N-domain-like"/>
    <property type="match status" value="1"/>
</dbReference>
<keyword evidence="1" id="KW-0500">Molybdenum</keyword>
<dbReference type="PANTHER" id="PTHR11908">
    <property type="entry name" value="XANTHINE DEHYDROGENASE"/>
    <property type="match status" value="1"/>
</dbReference>
<sequence length="254" mass="27173">DARGAPGVHLILTADDVEAMGIKLGMSYSRVPTLDGGKGAAPERPFLARKRLRFVGEPIAIIVAETLAQAKDAAELIELDYDELPAHLGLAPGGTALHDEAPDNLAFDYGKGDREGTEAAFAAAAHTVKLRIEDNRITCNSMEPRGAYAEWDGSRLHVCFGGQGVWGLKDELSGLFGMDREDLRITNPDVGGGFGMKGMNYPEYFAIAAAAKSLGRAVRWMSDIVPSAFSRSSTMSAMFRIVPPASNTETLSRS</sequence>
<evidence type="ECO:0000256" key="1">
    <source>
        <dbReference type="ARBA" id="ARBA00022505"/>
    </source>
</evidence>
<keyword evidence="2" id="KW-0560">Oxidoreductase</keyword>
<dbReference type="GO" id="GO:0005506">
    <property type="term" value="F:iron ion binding"/>
    <property type="evidence" value="ECO:0007669"/>
    <property type="project" value="InterPro"/>
</dbReference>
<dbReference type="Gene3D" id="3.30.365.10">
    <property type="entry name" value="Aldehyde oxidase/xanthine dehydrogenase, molybdopterin binding domain"/>
    <property type="match status" value="2"/>
</dbReference>
<evidence type="ECO:0000313" key="4">
    <source>
        <dbReference type="EMBL" id="KKL62499.1"/>
    </source>
</evidence>
<feature type="non-terminal residue" evidence="4">
    <location>
        <position position="1"/>
    </location>
</feature>
<dbReference type="Pfam" id="PF02738">
    <property type="entry name" value="MoCoBD_1"/>
    <property type="match status" value="1"/>
</dbReference>
<gene>
    <name evidence="4" type="ORF">LCGC14_2184610</name>
</gene>
<name>A0A0F9DLD9_9ZZZZ</name>
<dbReference type="InterPro" id="IPR037165">
    <property type="entry name" value="AldOxase/xan_DH_Mopterin-bd_sf"/>
</dbReference>
<dbReference type="Gene3D" id="3.90.1170.50">
    <property type="entry name" value="Aldehyde oxidase/xanthine dehydrogenase, a/b hammerhead"/>
    <property type="match status" value="1"/>
</dbReference>
<dbReference type="InterPro" id="IPR036856">
    <property type="entry name" value="Ald_Oxase/Xan_DH_a/b_sf"/>
</dbReference>
<dbReference type="InterPro" id="IPR016208">
    <property type="entry name" value="Ald_Oxase/xanthine_DH-like"/>
</dbReference>
<dbReference type="InterPro" id="IPR000674">
    <property type="entry name" value="Ald_Oxase/Xan_DH_a/b"/>
</dbReference>
<evidence type="ECO:0000259" key="3">
    <source>
        <dbReference type="SMART" id="SM01008"/>
    </source>
</evidence>
<reference evidence="4" key="1">
    <citation type="journal article" date="2015" name="Nature">
        <title>Complex archaea that bridge the gap between prokaryotes and eukaryotes.</title>
        <authorList>
            <person name="Spang A."/>
            <person name="Saw J.H."/>
            <person name="Jorgensen S.L."/>
            <person name="Zaremba-Niedzwiedzka K."/>
            <person name="Martijn J."/>
            <person name="Lind A.E."/>
            <person name="van Eijk R."/>
            <person name="Schleper C."/>
            <person name="Guy L."/>
            <person name="Ettema T.J."/>
        </authorList>
    </citation>
    <scope>NUCLEOTIDE SEQUENCE</scope>
</reference>
<dbReference type="InterPro" id="IPR008274">
    <property type="entry name" value="AldOxase/xan_DH_MoCoBD1"/>
</dbReference>
<organism evidence="4">
    <name type="scientific">marine sediment metagenome</name>
    <dbReference type="NCBI Taxonomy" id="412755"/>
    <lineage>
        <taxon>unclassified sequences</taxon>
        <taxon>metagenomes</taxon>
        <taxon>ecological metagenomes</taxon>
    </lineage>
</organism>
<dbReference type="PANTHER" id="PTHR11908:SF132">
    <property type="entry name" value="ALDEHYDE OXIDASE 1-RELATED"/>
    <property type="match status" value="1"/>
</dbReference>
<dbReference type="SUPFAM" id="SSF56003">
    <property type="entry name" value="Molybdenum cofactor-binding domain"/>
    <property type="match status" value="1"/>
</dbReference>